<name>A0ABM4UQV2_COFAR</name>
<organism evidence="2 3">
    <name type="scientific">Coffea arabica</name>
    <name type="common">Arabian coffee</name>
    <dbReference type="NCBI Taxonomy" id="13443"/>
    <lineage>
        <taxon>Eukaryota</taxon>
        <taxon>Viridiplantae</taxon>
        <taxon>Streptophyta</taxon>
        <taxon>Embryophyta</taxon>
        <taxon>Tracheophyta</taxon>
        <taxon>Spermatophyta</taxon>
        <taxon>Magnoliopsida</taxon>
        <taxon>eudicotyledons</taxon>
        <taxon>Gunneridae</taxon>
        <taxon>Pentapetalae</taxon>
        <taxon>asterids</taxon>
        <taxon>lamiids</taxon>
        <taxon>Gentianales</taxon>
        <taxon>Rubiaceae</taxon>
        <taxon>Ixoroideae</taxon>
        <taxon>Gardenieae complex</taxon>
        <taxon>Bertiereae - Coffeeae clade</taxon>
        <taxon>Coffeeae</taxon>
        <taxon>Coffea</taxon>
    </lineage>
</organism>
<dbReference type="PANTHER" id="PTHR33116:SF80">
    <property type="entry name" value="REVERSE TRANSCRIPTASE ZINC-BINDING DOMAIN-CONTAINING PROTEIN"/>
    <property type="match status" value="1"/>
</dbReference>
<dbReference type="GeneID" id="140008708"/>
<dbReference type="PANTHER" id="PTHR33116">
    <property type="entry name" value="REVERSE TRANSCRIPTASE ZINC-BINDING DOMAIN-CONTAINING PROTEIN-RELATED-RELATED"/>
    <property type="match status" value="1"/>
</dbReference>
<reference evidence="3" key="1">
    <citation type="submission" date="2025-08" db="UniProtKB">
        <authorList>
            <consortium name="RefSeq"/>
        </authorList>
    </citation>
    <scope>IDENTIFICATION</scope>
    <source>
        <tissue evidence="3">Leaves</tissue>
    </source>
</reference>
<keyword evidence="2" id="KW-1185">Reference proteome</keyword>
<gene>
    <name evidence="3" type="primary">LOC140008708</name>
</gene>
<dbReference type="InterPro" id="IPR026960">
    <property type="entry name" value="RVT-Znf"/>
</dbReference>
<evidence type="ECO:0000313" key="3">
    <source>
        <dbReference type="RefSeq" id="XP_071909662.1"/>
    </source>
</evidence>
<dbReference type="Proteomes" id="UP001652660">
    <property type="component" value="Chromosome 6c"/>
</dbReference>
<feature type="domain" description="Reverse transcriptase zinc-binding" evidence="1">
    <location>
        <begin position="11"/>
        <end position="95"/>
    </location>
</feature>
<dbReference type="Pfam" id="PF13966">
    <property type="entry name" value="zf-RVT"/>
    <property type="match status" value="1"/>
</dbReference>
<sequence>MVWVGSSSGEFSVKSVWELIRHKRSTSLVDDFIWTNLVPLKLSFFAWKALRNLVPLDVALKRRGISLASRCSCCLSREESLDHLFVTGPVAREVWSSFRRRFGILDSPSSSVSAMVVSWFTSTSLVTWDHIRTVIPLVILWFLWKSRNKACFEETNFGARRVISLVDGFVQQLGVAGKFSAGHFRGAAKDPWVQLCIRIERRRYAHAVSWKRPPLHHVKLNTDTSVFLDRAHRDGLLRDSEGRLIFAYYKEFGEIDVLRAESASLLYGL</sequence>
<evidence type="ECO:0000313" key="2">
    <source>
        <dbReference type="Proteomes" id="UP001652660"/>
    </source>
</evidence>
<accession>A0ABM4UQV2</accession>
<proteinExistence type="predicted"/>
<evidence type="ECO:0000259" key="1">
    <source>
        <dbReference type="Pfam" id="PF13966"/>
    </source>
</evidence>
<dbReference type="RefSeq" id="XP_071909662.1">
    <property type="nucleotide sequence ID" value="XM_072053561.1"/>
</dbReference>
<protein>
    <recommendedName>
        <fullName evidence="1">Reverse transcriptase zinc-binding domain-containing protein</fullName>
    </recommendedName>
</protein>